<dbReference type="Pfam" id="PF14916">
    <property type="entry name" value="CCDC92"/>
    <property type="match status" value="1"/>
</dbReference>
<accession>A0ABQ8LK84</accession>
<dbReference type="InterPro" id="IPR040370">
    <property type="entry name" value="CCDC74A/CCDC74B/CCDC92"/>
</dbReference>
<feature type="compositionally biased region" description="Acidic residues" evidence="3">
    <location>
        <begin position="287"/>
        <end position="299"/>
    </location>
</feature>
<dbReference type="InterPro" id="IPR039496">
    <property type="entry name" value="CCDC92/74_N"/>
</dbReference>
<feature type="coiled-coil region" evidence="2">
    <location>
        <begin position="191"/>
        <end position="220"/>
    </location>
</feature>
<proteinExistence type="predicted"/>
<sequence length="412" mass="47832">MDRSTLAQQVESVERNVAFLQQEHRILLSGLRLEIRNLKKRCNEVSRMDSCANSYIRKWLGLPGCFSDVGLFGWNMFELPFRSISLGTQLKFSSRTGRKWKTQTEVEHAISSLQHREVMGLVQTSQAGLGWGAPQQLWSKATKRQQKTMVLSCELSERPPVRSQDGEYQISEDSSHSHMFTQQHIFTDINLEEELLQARLLETEQHLAEQESTLVELRAELRKKGSLASALQVRLRDEERRFLEELKRRSHKITTLSRDLRKQTDLAAQLSFQLHSAHFRLYHQTEDYEEEDEEEEDEGGTMQESEWTPNSPWTSPVTAESARQSRASGRMRRSERVRECVPRERVLGPEEARPMPDPALFLYPFRHRLLPLHRSLGGHWSEGGLSRMSEARIGRFRDRPLREDIGPETTEL</sequence>
<dbReference type="PANTHER" id="PTHR14882:SF3">
    <property type="entry name" value="COILED-COIL DOMAIN CONTAINING 92B"/>
    <property type="match status" value="1"/>
</dbReference>
<evidence type="ECO:0000313" key="5">
    <source>
        <dbReference type="EMBL" id="KAI2651083.1"/>
    </source>
</evidence>
<protein>
    <submittedName>
        <fullName evidence="5">Coiled-coil domain-containing protein 92</fullName>
    </submittedName>
</protein>
<gene>
    <name evidence="5" type="ORF">H4Q32_019093</name>
</gene>
<dbReference type="PANTHER" id="PTHR14882">
    <property type="entry name" value="COILED-COIL DOMAIN-CONTAINING 74A"/>
    <property type="match status" value="1"/>
</dbReference>
<evidence type="ECO:0000256" key="3">
    <source>
        <dbReference type="SAM" id="MobiDB-lite"/>
    </source>
</evidence>
<comment type="caution">
    <text evidence="5">The sequence shown here is derived from an EMBL/GenBank/DDBJ whole genome shotgun (WGS) entry which is preliminary data.</text>
</comment>
<feature type="compositionally biased region" description="Polar residues" evidence="3">
    <location>
        <begin position="302"/>
        <end position="327"/>
    </location>
</feature>
<feature type="domain" description="CCDC92/74 N-terminal" evidence="4">
    <location>
        <begin position="8"/>
        <end position="44"/>
    </location>
</feature>
<name>A0ABQ8LK84_LABRO</name>
<dbReference type="Proteomes" id="UP000830375">
    <property type="component" value="Unassembled WGS sequence"/>
</dbReference>
<evidence type="ECO:0000256" key="2">
    <source>
        <dbReference type="SAM" id="Coils"/>
    </source>
</evidence>
<dbReference type="EMBL" id="JACTAM010000021">
    <property type="protein sequence ID" value="KAI2651083.1"/>
    <property type="molecule type" value="Genomic_DNA"/>
</dbReference>
<keyword evidence="6" id="KW-1185">Reference proteome</keyword>
<feature type="coiled-coil region" evidence="2">
    <location>
        <begin position="3"/>
        <end position="48"/>
    </location>
</feature>
<reference evidence="5 6" key="1">
    <citation type="submission" date="2022-01" db="EMBL/GenBank/DDBJ databases">
        <title>A high-quality chromosome-level genome assembly of rohu carp, Labeo rohita.</title>
        <authorList>
            <person name="Arick M.A. II"/>
            <person name="Hsu C.-Y."/>
            <person name="Magbanua Z."/>
            <person name="Pechanova O."/>
            <person name="Grover C."/>
            <person name="Miller E."/>
            <person name="Thrash A."/>
            <person name="Ezzel L."/>
            <person name="Alam S."/>
            <person name="Benzie J."/>
            <person name="Hamilton M."/>
            <person name="Karsi A."/>
            <person name="Lawrence M.L."/>
            <person name="Peterson D.G."/>
        </authorList>
    </citation>
    <scope>NUCLEOTIDE SEQUENCE [LARGE SCALE GENOMIC DNA]</scope>
    <source>
        <strain evidence="6">BAU-BD-2019</strain>
        <tissue evidence="5">Blood</tissue>
    </source>
</reference>
<evidence type="ECO:0000313" key="6">
    <source>
        <dbReference type="Proteomes" id="UP000830375"/>
    </source>
</evidence>
<organism evidence="5 6">
    <name type="scientific">Labeo rohita</name>
    <name type="common">Indian major carp</name>
    <name type="synonym">Cyprinus rohita</name>
    <dbReference type="NCBI Taxonomy" id="84645"/>
    <lineage>
        <taxon>Eukaryota</taxon>
        <taxon>Metazoa</taxon>
        <taxon>Chordata</taxon>
        <taxon>Craniata</taxon>
        <taxon>Vertebrata</taxon>
        <taxon>Euteleostomi</taxon>
        <taxon>Actinopterygii</taxon>
        <taxon>Neopterygii</taxon>
        <taxon>Teleostei</taxon>
        <taxon>Ostariophysi</taxon>
        <taxon>Cypriniformes</taxon>
        <taxon>Cyprinidae</taxon>
        <taxon>Labeoninae</taxon>
        <taxon>Labeonini</taxon>
        <taxon>Labeo</taxon>
    </lineage>
</organism>
<feature type="region of interest" description="Disordered" evidence="3">
    <location>
        <begin position="286"/>
        <end position="338"/>
    </location>
</feature>
<evidence type="ECO:0000256" key="1">
    <source>
        <dbReference type="ARBA" id="ARBA00023054"/>
    </source>
</evidence>
<keyword evidence="1 2" id="KW-0175">Coiled coil</keyword>
<evidence type="ECO:0000259" key="4">
    <source>
        <dbReference type="Pfam" id="PF14916"/>
    </source>
</evidence>